<keyword evidence="4" id="KW-0961">Cell wall biogenesis/degradation</keyword>
<dbReference type="Gene3D" id="2.40.40.10">
    <property type="entry name" value="RlpA-like domain"/>
    <property type="match status" value="1"/>
</dbReference>
<dbReference type="Proteomes" id="UP000439113">
    <property type="component" value="Unassembled WGS sequence"/>
</dbReference>
<dbReference type="GO" id="GO:0019867">
    <property type="term" value="C:outer membrane"/>
    <property type="evidence" value="ECO:0007669"/>
    <property type="project" value="InterPro"/>
</dbReference>
<feature type="chain" id="PRO_5026740767" description="peptidoglycan lytic exotransglycosylase" evidence="6">
    <location>
        <begin position="23"/>
        <end position="367"/>
    </location>
</feature>
<dbReference type="GO" id="GO:0009254">
    <property type="term" value="P:peptidoglycan turnover"/>
    <property type="evidence" value="ECO:0007669"/>
    <property type="project" value="InterPro"/>
</dbReference>
<evidence type="ECO:0000256" key="6">
    <source>
        <dbReference type="SAM" id="SignalP"/>
    </source>
</evidence>
<dbReference type="AlphaFoldDB" id="A0A6N8DM81"/>
<feature type="domain" description="Lytic transglycosylase MltA" evidence="7">
    <location>
        <begin position="110"/>
        <end position="265"/>
    </location>
</feature>
<comment type="catalytic activity">
    <reaction evidence="1">
        <text>Exolytic cleavage of the (1-&gt;4)-beta-glycosidic linkage between N-acetylmuramic acid (MurNAc) and N-acetylglucosamine (GlcNAc) residues in peptidoglycan, from either the reducing or the non-reducing ends of the peptidoglycan chains, with concomitant formation of a 1,6-anhydrobond in the MurNAc residue.</text>
        <dbReference type="EC" id="4.2.2.n1"/>
    </reaction>
</comment>
<dbReference type="CDD" id="cd14668">
    <property type="entry name" value="mlta_B"/>
    <property type="match status" value="1"/>
</dbReference>
<dbReference type="Gene3D" id="2.40.240.50">
    <property type="entry name" value="Barwin-like endoglucanases"/>
    <property type="match status" value="1"/>
</dbReference>
<organism evidence="8 9">
    <name type="scientific">Rhodoblastus acidophilus</name>
    <name type="common">Rhodopseudomonas acidophila</name>
    <dbReference type="NCBI Taxonomy" id="1074"/>
    <lineage>
        <taxon>Bacteria</taxon>
        <taxon>Pseudomonadati</taxon>
        <taxon>Pseudomonadota</taxon>
        <taxon>Alphaproteobacteria</taxon>
        <taxon>Hyphomicrobiales</taxon>
        <taxon>Rhodoblastaceae</taxon>
        <taxon>Rhodoblastus</taxon>
    </lineage>
</organism>
<proteinExistence type="predicted"/>
<evidence type="ECO:0000313" key="8">
    <source>
        <dbReference type="EMBL" id="MTV31517.1"/>
    </source>
</evidence>
<dbReference type="GO" id="GO:0004553">
    <property type="term" value="F:hydrolase activity, hydrolyzing O-glycosyl compounds"/>
    <property type="evidence" value="ECO:0007669"/>
    <property type="project" value="InterPro"/>
</dbReference>
<keyword evidence="3" id="KW-0456">Lyase</keyword>
<evidence type="ECO:0000256" key="2">
    <source>
        <dbReference type="ARBA" id="ARBA00012587"/>
    </source>
</evidence>
<name>A0A6N8DM81_RHOAC</name>
<dbReference type="PIRSF" id="PIRSF019422">
    <property type="entry name" value="MltA"/>
    <property type="match status" value="1"/>
</dbReference>
<sequence length="367" mass="39591">MSLLRAPLLLLIAGLLSAPCLAEGRGFSLEPANVGLDPSAEALAVWRKSCARLPAARNLPELKLSAWKKVCALAQHGGAGPDFFARHFAAFRVVPDSAPDSFFTGYYQPEIPGSLTPTRAFATPVYGRPPDLVTTTQLQGLTAARRRAGGLEPYPDRGEIEDGALEASGAQKLVFLRDTADLFLAQVQGSARVRLPDGRVLRLSFAGRNGQPYTAIARILVQRGVATPAEMTMPRLIAWLRAHGLQKGEEGDDLLRQNRSFVFFEGRIDTGSAQPEGASGVPLTPLRSIAVDKTIWAYGLPFFIDADLPWRDESLKPFRRVVIAQDTGSAIVGPGRADIYFGLGDAAGARAGALRHHGQFYLLLPKE</sequence>
<evidence type="ECO:0000259" key="7">
    <source>
        <dbReference type="SMART" id="SM00925"/>
    </source>
</evidence>
<dbReference type="InterPro" id="IPR026044">
    <property type="entry name" value="MltA"/>
</dbReference>
<keyword evidence="6" id="KW-0732">Signal</keyword>
<dbReference type="EC" id="4.2.2.n1" evidence="2"/>
<reference evidence="8 9" key="1">
    <citation type="submission" date="2019-11" db="EMBL/GenBank/DDBJ databases">
        <title>Whole-genome sequence of a Rhodoblastus acidophilus DSM 142.</title>
        <authorList>
            <person name="Kyndt J.A."/>
            <person name="Meyer T.E."/>
        </authorList>
    </citation>
    <scope>NUCLEOTIDE SEQUENCE [LARGE SCALE GENOMIC DNA]</scope>
    <source>
        <strain evidence="8 9">DSM 142</strain>
    </source>
</reference>
<dbReference type="PANTHER" id="PTHR30124">
    <property type="entry name" value="MEMBRANE-BOUND LYTIC MUREIN TRANSGLYCOSYLASE A"/>
    <property type="match status" value="1"/>
</dbReference>
<gene>
    <name evidence="8" type="ORF">GJ654_10970</name>
</gene>
<dbReference type="GO" id="GO:0071555">
    <property type="term" value="P:cell wall organization"/>
    <property type="evidence" value="ECO:0007669"/>
    <property type="project" value="UniProtKB-KW"/>
</dbReference>
<dbReference type="Pfam" id="PF03562">
    <property type="entry name" value="MltA"/>
    <property type="match status" value="1"/>
</dbReference>
<dbReference type="GO" id="GO:0009253">
    <property type="term" value="P:peptidoglycan catabolic process"/>
    <property type="evidence" value="ECO:0007669"/>
    <property type="project" value="TreeGrafter"/>
</dbReference>
<dbReference type="InterPro" id="IPR010611">
    <property type="entry name" value="3D_dom"/>
</dbReference>
<dbReference type="RefSeq" id="WP_155446197.1">
    <property type="nucleotide sequence ID" value="NZ_JAOQNR010000009.1"/>
</dbReference>
<dbReference type="Pfam" id="PF06725">
    <property type="entry name" value="3D"/>
    <property type="match status" value="1"/>
</dbReference>
<evidence type="ECO:0000256" key="3">
    <source>
        <dbReference type="ARBA" id="ARBA00023239"/>
    </source>
</evidence>
<dbReference type="InterPro" id="IPR036908">
    <property type="entry name" value="RlpA-like_sf"/>
</dbReference>
<dbReference type="EMBL" id="WNKS01000008">
    <property type="protein sequence ID" value="MTV31517.1"/>
    <property type="molecule type" value="Genomic_DNA"/>
</dbReference>
<evidence type="ECO:0000256" key="4">
    <source>
        <dbReference type="ARBA" id="ARBA00023316"/>
    </source>
</evidence>
<dbReference type="CDD" id="cd14485">
    <property type="entry name" value="mltA_like_LT_A"/>
    <property type="match status" value="1"/>
</dbReference>
<accession>A0A6N8DM81</accession>
<dbReference type="InterPro" id="IPR005300">
    <property type="entry name" value="MltA_B"/>
</dbReference>
<dbReference type="GO" id="GO:0008933">
    <property type="term" value="F:peptidoglycan lytic transglycosylase activity"/>
    <property type="evidence" value="ECO:0007669"/>
    <property type="project" value="TreeGrafter"/>
</dbReference>
<dbReference type="OrthoDB" id="9783686at2"/>
<protein>
    <recommendedName>
        <fullName evidence="2">peptidoglycan lytic exotransglycosylase</fullName>
        <ecNumber evidence="2">4.2.2.n1</ecNumber>
    </recommendedName>
    <alternativeName>
        <fullName evidence="5">Murein hydrolase A</fullName>
    </alternativeName>
</protein>
<dbReference type="SUPFAM" id="SSF50685">
    <property type="entry name" value="Barwin-like endoglucanases"/>
    <property type="match status" value="1"/>
</dbReference>
<dbReference type="PANTHER" id="PTHR30124:SF0">
    <property type="entry name" value="MEMBRANE-BOUND LYTIC MUREIN TRANSGLYCOSYLASE A"/>
    <property type="match status" value="1"/>
</dbReference>
<evidence type="ECO:0000256" key="1">
    <source>
        <dbReference type="ARBA" id="ARBA00001420"/>
    </source>
</evidence>
<evidence type="ECO:0000313" key="9">
    <source>
        <dbReference type="Proteomes" id="UP000439113"/>
    </source>
</evidence>
<dbReference type="SMART" id="SM00925">
    <property type="entry name" value="MltA"/>
    <property type="match status" value="1"/>
</dbReference>
<feature type="signal peptide" evidence="6">
    <location>
        <begin position="1"/>
        <end position="22"/>
    </location>
</feature>
<evidence type="ECO:0000256" key="5">
    <source>
        <dbReference type="ARBA" id="ARBA00030918"/>
    </source>
</evidence>
<comment type="caution">
    <text evidence="8">The sequence shown here is derived from an EMBL/GenBank/DDBJ whole genome shotgun (WGS) entry which is preliminary data.</text>
</comment>